<dbReference type="EMBL" id="NOXU01000014">
    <property type="protein sequence ID" value="OYQ37484.1"/>
    <property type="molecule type" value="Genomic_DNA"/>
</dbReference>
<dbReference type="InterPro" id="IPR003154">
    <property type="entry name" value="S1/P1nuclease"/>
</dbReference>
<dbReference type="Gene3D" id="1.10.575.10">
    <property type="entry name" value="P1 Nuclease"/>
    <property type="match status" value="1"/>
</dbReference>
<dbReference type="Pfam" id="PF02265">
    <property type="entry name" value="S1-P1_nuclease"/>
    <property type="match status" value="1"/>
</dbReference>
<comment type="caution">
    <text evidence="7">The sequence shown here is derived from an EMBL/GenBank/DDBJ whole genome shotgun (WGS) entry which is preliminary data.</text>
</comment>
<dbReference type="GO" id="GO:0006308">
    <property type="term" value="P:DNA catabolic process"/>
    <property type="evidence" value="ECO:0007669"/>
    <property type="project" value="InterPro"/>
</dbReference>
<keyword evidence="8" id="KW-1185">Reference proteome</keyword>
<organism evidence="7 8">
    <name type="scientific">Niveispirillum lacus</name>
    <dbReference type="NCBI Taxonomy" id="1981099"/>
    <lineage>
        <taxon>Bacteria</taxon>
        <taxon>Pseudomonadati</taxon>
        <taxon>Pseudomonadota</taxon>
        <taxon>Alphaproteobacteria</taxon>
        <taxon>Rhodospirillales</taxon>
        <taxon>Azospirillaceae</taxon>
        <taxon>Niveispirillum</taxon>
    </lineage>
</organism>
<keyword evidence="6" id="KW-0325">Glycoprotein</keyword>
<evidence type="ECO:0000313" key="8">
    <source>
        <dbReference type="Proteomes" id="UP000216998"/>
    </source>
</evidence>
<evidence type="ECO:0000256" key="6">
    <source>
        <dbReference type="ARBA" id="ARBA00023180"/>
    </source>
</evidence>
<dbReference type="InterPro" id="IPR008947">
    <property type="entry name" value="PLipase_C/P1_nuclease_dom_sf"/>
</dbReference>
<name>A0A255Z9A5_9PROT</name>
<evidence type="ECO:0000256" key="5">
    <source>
        <dbReference type="ARBA" id="ARBA00023157"/>
    </source>
</evidence>
<keyword evidence="1" id="KW-0540">Nuclease</keyword>
<accession>A0A255Z9A5</accession>
<dbReference type="PANTHER" id="PTHR33146:SF26">
    <property type="entry name" value="ENDONUCLEASE 4"/>
    <property type="match status" value="1"/>
</dbReference>
<dbReference type="OrthoDB" id="267579at2"/>
<keyword evidence="5" id="KW-1015">Disulfide bond</keyword>
<dbReference type="GO" id="GO:0004519">
    <property type="term" value="F:endonuclease activity"/>
    <property type="evidence" value="ECO:0007669"/>
    <property type="project" value="UniProtKB-KW"/>
</dbReference>
<proteinExistence type="predicted"/>
<keyword evidence="4" id="KW-0378">Hydrolase</keyword>
<evidence type="ECO:0000313" key="7">
    <source>
        <dbReference type="EMBL" id="OYQ37484.1"/>
    </source>
</evidence>
<protein>
    <recommendedName>
        <fullName evidence="9">S1/P1 Nuclease</fullName>
    </recommendedName>
</protein>
<evidence type="ECO:0008006" key="9">
    <source>
        <dbReference type="Google" id="ProtNLM"/>
    </source>
</evidence>
<evidence type="ECO:0000256" key="2">
    <source>
        <dbReference type="ARBA" id="ARBA00022723"/>
    </source>
</evidence>
<evidence type="ECO:0000256" key="3">
    <source>
        <dbReference type="ARBA" id="ARBA00022759"/>
    </source>
</evidence>
<dbReference type="Proteomes" id="UP000216998">
    <property type="component" value="Unassembled WGS sequence"/>
</dbReference>
<dbReference type="PANTHER" id="PTHR33146">
    <property type="entry name" value="ENDONUCLEASE 4"/>
    <property type="match status" value="1"/>
</dbReference>
<dbReference type="SUPFAM" id="SSF48537">
    <property type="entry name" value="Phospholipase C/P1 nuclease"/>
    <property type="match status" value="1"/>
</dbReference>
<dbReference type="AlphaFoldDB" id="A0A255Z9A5"/>
<evidence type="ECO:0000256" key="4">
    <source>
        <dbReference type="ARBA" id="ARBA00022801"/>
    </source>
</evidence>
<reference evidence="7 8" key="1">
    <citation type="submission" date="2017-07" db="EMBL/GenBank/DDBJ databases">
        <title>Niveispirillum cyanobacteriorum sp. nov., isolated from cyanobacterial aggregates in a eutrophic lake.</title>
        <authorList>
            <person name="Cai H."/>
        </authorList>
    </citation>
    <scope>NUCLEOTIDE SEQUENCE [LARGE SCALE GENOMIC DNA]</scope>
    <source>
        <strain evidence="8">TH1-14</strain>
    </source>
</reference>
<keyword evidence="3" id="KW-0255">Endonuclease</keyword>
<keyword evidence="2" id="KW-0479">Metal-binding</keyword>
<dbReference type="GO" id="GO:0046872">
    <property type="term" value="F:metal ion binding"/>
    <property type="evidence" value="ECO:0007669"/>
    <property type="project" value="UniProtKB-KW"/>
</dbReference>
<dbReference type="GO" id="GO:0016788">
    <property type="term" value="F:hydrolase activity, acting on ester bonds"/>
    <property type="evidence" value="ECO:0007669"/>
    <property type="project" value="InterPro"/>
</dbReference>
<evidence type="ECO:0000256" key="1">
    <source>
        <dbReference type="ARBA" id="ARBA00022722"/>
    </source>
</evidence>
<sequence length="507" mass="55260">MIGYAFAAWAKRQIRAFGEYCRRMSWAADEAAKPTVRAPSAAKWSEAAGTARTGPIACRSERRNWWCGRQHQRKTGQLGAVHVKPYVRRPGVYGAAAPTASSISGRASLMNLVTIAPHSGASAMWRTPLVDIMMSRICSFINAAAQAVMAIDATPSREHGYTISGGGIAMTRLLSAILLALSVLVGLVAAPPAANAWGRQGHLVVCDLAYRNLTETSRAALIDLLQSRAGGIHVAGRGKLDDRRYTSFNIGCLEEDAMPRRHPEDHFINVDRTVLSIDSAGCPRDGDCILSGIDRDLSILRDASRPREERVFALMALGHWLGDIHQPLHVSFADDRGGNGIEVPSFRCGLSTYRSDNLHSVWDACILEAGLFDRVRKRADFRPSWGPNTITYRAVDTLMANTSLAEERAIVQGDPRAWADESYQIALAPETLYCVRVGPACQYSETAAVLKPQTPKRRQTIGAAYLAANDRRAQDRVRYAGFRLAHLLNQALDPAYAGPTANGAQPT</sequence>
<dbReference type="CDD" id="cd11010">
    <property type="entry name" value="S1-P1_nuclease"/>
    <property type="match status" value="1"/>
</dbReference>
<gene>
    <name evidence="7" type="ORF">CHU95_01055</name>
</gene>
<dbReference type="GO" id="GO:0003676">
    <property type="term" value="F:nucleic acid binding"/>
    <property type="evidence" value="ECO:0007669"/>
    <property type="project" value="InterPro"/>
</dbReference>